<comment type="caution">
    <text evidence="1">The sequence shown here is derived from an EMBL/GenBank/DDBJ whole genome shotgun (WGS) entry which is preliminary data.</text>
</comment>
<proteinExistence type="predicted"/>
<sequence length="69" mass="7294">MNKIVNGVNELTSALAGRSIRCVREMLAQALNIDPASRPVVDGGAVDEEHRLADGETLEFVKAAGEKGC</sequence>
<protein>
    <submittedName>
        <fullName evidence="1">Uncharacterized protein</fullName>
    </submittedName>
</protein>
<name>A0A1F6CTI3_9BACT</name>
<evidence type="ECO:0000313" key="1">
    <source>
        <dbReference type="EMBL" id="OGG52464.1"/>
    </source>
</evidence>
<dbReference type="AlphaFoldDB" id="A0A1F6CTI3"/>
<dbReference type="Proteomes" id="UP000176863">
    <property type="component" value="Unassembled WGS sequence"/>
</dbReference>
<gene>
    <name evidence="1" type="ORF">A2851_05510</name>
</gene>
<accession>A0A1F6CTI3</accession>
<reference evidence="1 2" key="1">
    <citation type="journal article" date="2016" name="Nat. Commun.">
        <title>Thousands of microbial genomes shed light on interconnected biogeochemical processes in an aquifer system.</title>
        <authorList>
            <person name="Anantharaman K."/>
            <person name="Brown C.T."/>
            <person name="Hug L.A."/>
            <person name="Sharon I."/>
            <person name="Castelle C.J."/>
            <person name="Probst A.J."/>
            <person name="Thomas B.C."/>
            <person name="Singh A."/>
            <person name="Wilkins M.J."/>
            <person name="Karaoz U."/>
            <person name="Brodie E.L."/>
            <person name="Williams K.H."/>
            <person name="Hubbard S.S."/>
            <person name="Banfield J.F."/>
        </authorList>
    </citation>
    <scope>NUCLEOTIDE SEQUENCE [LARGE SCALE GENOMIC DNA]</scope>
</reference>
<evidence type="ECO:0000313" key="2">
    <source>
        <dbReference type="Proteomes" id="UP000176863"/>
    </source>
</evidence>
<dbReference type="EMBL" id="MFKT01000029">
    <property type="protein sequence ID" value="OGG52464.1"/>
    <property type="molecule type" value="Genomic_DNA"/>
</dbReference>
<organism evidence="1 2">
    <name type="scientific">Candidatus Kaiserbacteria bacterium RIFCSPHIGHO2_01_FULL_53_29</name>
    <dbReference type="NCBI Taxonomy" id="1798480"/>
    <lineage>
        <taxon>Bacteria</taxon>
        <taxon>Candidatus Kaiseribacteriota</taxon>
    </lineage>
</organism>